<evidence type="ECO:0000256" key="2">
    <source>
        <dbReference type="SAM" id="MobiDB-lite"/>
    </source>
</evidence>
<evidence type="ECO:0000313" key="4">
    <source>
        <dbReference type="EMBL" id="ABP01286.1"/>
    </source>
</evidence>
<dbReference type="EMBL" id="CP000601">
    <property type="protein sequence ID" value="ABP01286.1"/>
    <property type="molecule type" value="Genomic_DNA"/>
</dbReference>
<dbReference type="KEGG" id="olu:OSTLU_94163"/>
<dbReference type="GeneID" id="5006985"/>
<keyword evidence="5" id="KW-1185">Reference proteome</keyword>
<dbReference type="AlphaFoldDB" id="A4S6L5"/>
<dbReference type="Gramene" id="ABO99260">
    <property type="protein sequence ID" value="ABO99260"/>
    <property type="gene ID" value="OSTLU_93616"/>
</dbReference>
<dbReference type="Proteomes" id="UP000001568">
    <property type="component" value="Chromosome 21"/>
</dbReference>
<feature type="region of interest" description="Disordered" evidence="2">
    <location>
        <begin position="1"/>
        <end position="43"/>
    </location>
</feature>
<proteinExistence type="predicted"/>
<accession>A4S6L5</accession>
<feature type="coiled-coil region" evidence="1">
    <location>
        <begin position="201"/>
        <end position="267"/>
    </location>
</feature>
<evidence type="ECO:0000313" key="3">
    <source>
        <dbReference type="EMBL" id="ABO99260.1"/>
    </source>
</evidence>
<evidence type="ECO:0000313" key="5">
    <source>
        <dbReference type="Proteomes" id="UP000001568"/>
    </source>
</evidence>
<keyword evidence="1" id="KW-0175">Coiled coil</keyword>
<dbReference type="RefSeq" id="XP_001420967.1">
    <property type="nucleotide sequence ID" value="XM_001420930.1"/>
</dbReference>
<gene>
    <name evidence="3" type="ORF">OSTLU_93616</name>
    <name evidence="4" type="ORF">OSTLU_94163</name>
</gene>
<evidence type="ECO:0000256" key="1">
    <source>
        <dbReference type="SAM" id="Coils"/>
    </source>
</evidence>
<dbReference type="GeneID" id="5005173"/>
<name>A4S6L5_OSTLU</name>
<dbReference type="Gramene" id="ABP01286">
    <property type="protein sequence ID" value="ABP01286"/>
    <property type="gene ID" value="OSTLU_94163"/>
</dbReference>
<dbReference type="Proteomes" id="UP000001568">
    <property type="component" value="Chromosome 13"/>
</dbReference>
<sequence length="347" mass="38294">MPPTMRFEHSSPTARLFHSPATVKPSTWSTGERTLDDSSSTAVDELDAASYARVLERRIAELEEIVEKTRNTTGDGKYAAMEAKCAALRAENARLKATTSTAAPLRDVTNGSRARESTPMRALKSRLSESTAAMAVENELRVELAKAKSTAAAESARAEKRFNKALETASENEEWLASALRAKCDEVEKSEAKRRGMDARMGELQDALRVSESRLREALNNLDEYRAEVKSSIKREKKHAKIMHDKYKACKRERAQLEAEVDALRELASTPPPDATPGSVSYTRAAESAVKIASFAMEFAMEYPSPFAAFAVALFHALSWLFLRRGPSSVLAPPERFDVSGFLTVFP</sequence>
<dbReference type="EMBL" id="CP000593">
    <property type="protein sequence ID" value="ABO99260.1"/>
    <property type="molecule type" value="Genomic_DNA"/>
</dbReference>
<feature type="coiled-coil region" evidence="1">
    <location>
        <begin position="52"/>
        <end position="98"/>
    </location>
</feature>
<protein>
    <submittedName>
        <fullName evidence="3">Uncharacterized protein</fullName>
    </submittedName>
</protein>
<dbReference type="RefSeq" id="XP_001422927.1">
    <property type="nucleotide sequence ID" value="XM_001422890.1"/>
</dbReference>
<dbReference type="KEGG" id="olu:OSTLU_93616"/>
<reference evidence="3 5" key="1">
    <citation type="journal article" date="2007" name="Proc. Natl. Acad. Sci. U.S.A.">
        <title>The tiny eukaryote Ostreococcus provides genomic insights into the paradox of plankton speciation.</title>
        <authorList>
            <person name="Palenik B."/>
            <person name="Grimwood J."/>
            <person name="Aerts A."/>
            <person name="Rouze P."/>
            <person name="Salamov A."/>
            <person name="Putnam N."/>
            <person name="Dupont C."/>
            <person name="Jorgensen R."/>
            <person name="Derelle E."/>
            <person name="Rombauts S."/>
            <person name="Zhou K."/>
            <person name="Otillar R."/>
            <person name="Merchant S.S."/>
            <person name="Podell S."/>
            <person name="Gaasterland T."/>
            <person name="Napoli C."/>
            <person name="Gendler K."/>
            <person name="Manuell A."/>
            <person name="Tai V."/>
            <person name="Vallon O."/>
            <person name="Piganeau G."/>
            <person name="Jancek S."/>
            <person name="Heijde M."/>
            <person name="Jabbari K."/>
            <person name="Bowler C."/>
            <person name="Lohr M."/>
            <person name="Robbens S."/>
            <person name="Werner G."/>
            <person name="Dubchak I."/>
            <person name="Pazour G.J."/>
            <person name="Ren Q."/>
            <person name="Paulsen I."/>
            <person name="Delwiche C."/>
            <person name="Schmutz J."/>
            <person name="Rokhsar D."/>
            <person name="Van de Peer Y."/>
            <person name="Moreau H."/>
            <person name="Grigoriev I.V."/>
        </authorList>
    </citation>
    <scope>NUCLEOTIDE SEQUENCE [LARGE SCALE GENOMIC DNA]</scope>
    <source>
        <strain evidence="3 5">CCE9901</strain>
    </source>
</reference>
<dbReference type="OMA" id="MEFAMEY"/>
<organism evidence="3 5">
    <name type="scientific">Ostreococcus lucimarinus (strain CCE9901)</name>
    <dbReference type="NCBI Taxonomy" id="436017"/>
    <lineage>
        <taxon>Eukaryota</taxon>
        <taxon>Viridiplantae</taxon>
        <taxon>Chlorophyta</taxon>
        <taxon>Mamiellophyceae</taxon>
        <taxon>Mamiellales</taxon>
        <taxon>Bathycoccaceae</taxon>
        <taxon>Ostreococcus</taxon>
    </lineage>
</organism>
<dbReference type="HOGENOM" id="CLU_800212_0_0_1"/>
<feature type="compositionally biased region" description="Polar residues" evidence="2">
    <location>
        <begin position="24"/>
        <end position="42"/>
    </location>
</feature>